<proteinExistence type="predicted"/>
<organism evidence="1 2">
    <name type="scientific">Maribacter hydrothermalis</name>
    <dbReference type="NCBI Taxonomy" id="1836467"/>
    <lineage>
        <taxon>Bacteria</taxon>
        <taxon>Pseudomonadati</taxon>
        <taxon>Bacteroidota</taxon>
        <taxon>Flavobacteriia</taxon>
        <taxon>Flavobacteriales</taxon>
        <taxon>Flavobacteriaceae</taxon>
        <taxon>Maribacter</taxon>
    </lineage>
</organism>
<protein>
    <submittedName>
        <fullName evidence="1">Uncharacterized protein</fullName>
    </submittedName>
</protein>
<gene>
    <name evidence="1" type="ORF">A9200_17785</name>
</gene>
<comment type="caution">
    <text evidence="1">The sequence shown here is derived from an EMBL/GenBank/DDBJ whole genome shotgun (WGS) entry which is preliminary data.</text>
</comment>
<dbReference type="STRING" id="1836467.BTR34_15625"/>
<dbReference type="Proteomes" id="UP000092164">
    <property type="component" value="Unassembled WGS sequence"/>
</dbReference>
<dbReference type="RefSeq" id="WP_068485079.1">
    <property type="nucleotide sequence ID" value="NZ_CP018760.1"/>
</dbReference>
<evidence type="ECO:0000313" key="1">
    <source>
        <dbReference type="EMBL" id="OBR38348.1"/>
    </source>
</evidence>
<name>A0A1B7Z6L0_9FLAO</name>
<accession>A0A1B7Z6L0</accession>
<dbReference type="OrthoDB" id="1187639at2"/>
<dbReference type="EMBL" id="LZFP01000014">
    <property type="protein sequence ID" value="OBR38348.1"/>
    <property type="molecule type" value="Genomic_DNA"/>
</dbReference>
<dbReference type="KEGG" id="mart:BTR34_15625"/>
<reference evidence="2" key="1">
    <citation type="submission" date="2016-06" db="EMBL/GenBank/DDBJ databases">
        <authorList>
            <person name="Zhan P."/>
        </authorList>
    </citation>
    <scope>NUCLEOTIDE SEQUENCE [LARGE SCALE GENOMIC DNA]</scope>
    <source>
        <strain evidence="2">T28</strain>
    </source>
</reference>
<keyword evidence="2" id="KW-1185">Reference proteome</keyword>
<evidence type="ECO:0000313" key="2">
    <source>
        <dbReference type="Proteomes" id="UP000092164"/>
    </source>
</evidence>
<dbReference type="AlphaFoldDB" id="A0A1B7Z6L0"/>
<sequence length="246" mass="29639">MKTKQLVVALVIFVTVFNFVTSQNVQKEPKFYNWFDNQINRYNTSLFNGIEYVELYRTINERHKFFESSDFLTGSIVYDGQFYDEVPLKYDLNVDELLFNVGYNYEYPTLILFKSKIESFQLGKSNFVQINNSESTIEMNGFYELLVVKQPITLLKKNKKKRFKRIKGNTVYYEFDNDNSYFIAYQDDYYEVKSKSDVIRIWPDKKQYINEYYNPALRKTNEDYFWTDFFEKLADTFITEKQGNKL</sequence>